<keyword evidence="2" id="KW-1185">Reference proteome</keyword>
<evidence type="ECO:0000313" key="2">
    <source>
        <dbReference type="Proteomes" id="UP000578819"/>
    </source>
</evidence>
<dbReference type="EMBL" id="JACHJW010000001">
    <property type="protein sequence ID" value="MBB4962601.1"/>
    <property type="molecule type" value="Genomic_DNA"/>
</dbReference>
<protein>
    <submittedName>
        <fullName evidence="1">Uncharacterized protein</fullName>
    </submittedName>
</protein>
<gene>
    <name evidence="1" type="ORF">FHR38_006334</name>
</gene>
<evidence type="ECO:0000313" key="1">
    <source>
        <dbReference type="EMBL" id="MBB4962601.1"/>
    </source>
</evidence>
<dbReference type="AlphaFoldDB" id="A0A7W7SX82"/>
<organism evidence="1 2">
    <name type="scientific">Micromonospora polyrhachis</name>
    <dbReference type="NCBI Taxonomy" id="1282883"/>
    <lineage>
        <taxon>Bacteria</taxon>
        <taxon>Bacillati</taxon>
        <taxon>Actinomycetota</taxon>
        <taxon>Actinomycetes</taxon>
        <taxon>Micromonosporales</taxon>
        <taxon>Micromonosporaceae</taxon>
        <taxon>Micromonospora</taxon>
    </lineage>
</organism>
<reference evidence="1 2" key="1">
    <citation type="submission" date="2020-08" db="EMBL/GenBank/DDBJ databases">
        <title>Sequencing the genomes of 1000 actinobacteria strains.</title>
        <authorList>
            <person name="Klenk H.-P."/>
        </authorList>
    </citation>
    <scope>NUCLEOTIDE SEQUENCE [LARGE SCALE GENOMIC DNA]</scope>
    <source>
        <strain evidence="1 2">DSM 45886</strain>
    </source>
</reference>
<name>A0A7W7SX82_9ACTN</name>
<proteinExistence type="predicted"/>
<accession>A0A7W7SX82</accession>
<dbReference type="RefSeq" id="WP_184538942.1">
    <property type="nucleotide sequence ID" value="NZ_JACHJW010000001.1"/>
</dbReference>
<dbReference type="Proteomes" id="UP000578819">
    <property type="component" value="Unassembled WGS sequence"/>
</dbReference>
<comment type="caution">
    <text evidence="1">The sequence shown here is derived from an EMBL/GenBank/DDBJ whole genome shotgun (WGS) entry which is preliminary data.</text>
</comment>
<sequence>MSAIREEIEALRQRAELPRSQVGRASGAFHERTGGFGTRAVTSVSTAYDDLMRGC</sequence>